<sequence length="18" mass="1987">MTVNTMMSDLEKNCVAAE</sequence>
<dbReference type="Bgee" id="WBGene00284867">
    <property type="expression patterns" value="Expressed in pharyngeal muscle cell (C elegans) and 1 other cell type or tissue"/>
</dbReference>
<reference evidence="1 2" key="1">
    <citation type="journal article" date="1998" name="Science">
        <title>Genome sequence of the nematode C. elegans: a platform for investigating biology.</title>
        <authorList>
            <consortium name="The C. elegans sequencing consortium"/>
            <person name="Sulson J.E."/>
            <person name="Waterston R."/>
        </authorList>
    </citation>
    <scope>NUCLEOTIDE SEQUENCE [LARGE SCALE GENOMIC DNA]</scope>
    <source>
        <strain evidence="1 2">Bristol N2</strain>
    </source>
</reference>
<protein>
    <submittedName>
        <fullName evidence="1">Uncharacterized protein</fullName>
    </submittedName>
</protein>
<proteinExistence type="predicted"/>
<dbReference type="InParanoid" id="A0A2K5AU21"/>
<dbReference type="AlphaFoldDB" id="A0A2K5AU21"/>
<evidence type="ECO:0000313" key="3">
    <source>
        <dbReference type="WormBase" id="T22B7.22"/>
    </source>
</evidence>
<organism evidence="1 2">
    <name type="scientific">Caenorhabditis elegans</name>
    <dbReference type="NCBI Taxonomy" id="6239"/>
    <lineage>
        <taxon>Eukaryota</taxon>
        <taxon>Metazoa</taxon>
        <taxon>Ecdysozoa</taxon>
        <taxon>Nematoda</taxon>
        <taxon>Chromadorea</taxon>
        <taxon>Rhabditida</taxon>
        <taxon>Rhabditina</taxon>
        <taxon>Rhabditomorpha</taxon>
        <taxon>Rhabditoidea</taxon>
        <taxon>Rhabditidae</taxon>
        <taxon>Peloderinae</taxon>
        <taxon>Caenorhabditis</taxon>
    </lineage>
</organism>
<dbReference type="EMBL" id="BX284606">
    <property type="protein sequence ID" value="SPC48680.1"/>
    <property type="molecule type" value="Genomic_DNA"/>
</dbReference>
<evidence type="ECO:0000313" key="1">
    <source>
        <dbReference type="EMBL" id="SPC48680.1"/>
    </source>
</evidence>
<gene>
    <name evidence="1" type="ORF">CELE_T22B7.22</name>
    <name evidence="1 3" type="ORF">T22B7.22</name>
</gene>
<name>A0A2K5AU21_CAEEL</name>
<dbReference type="WormBase" id="T22B7.22">
    <property type="protein sequence ID" value="CE52567"/>
    <property type="gene ID" value="WBGene00284867"/>
</dbReference>
<keyword evidence="2" id="KW-1185">Reference proteome</keyword>
<evidence type="ECO:0000313" key="2">
    <source>
        <dbReference type="Proteomes" id="UP000001940"/>
    </source>
</evidence>
<accession>A0A2K5AU21</accession>
<dbReference type="AGR" id="WB:WBGene00284867"/>
<dbReference type="Proteomes" id="UP000001940">
    <property type="component" value="Chromosome X"/>
</dbReference>